<dbReference type="GO" id="GO:0006506">
    <property type="term" value="P:GPI anchor biosynthetic process"/>
    <property type="evidence" value="ECO:0007669"/>
    <property type="project" value="TreeGrafter"/>
</dbReference>
<dbReference type="OrthoDB" id="5293344at2"/>
<keyword evidence="3" id="KW-1185">Reference proteome</keyword>
<dbReference type="PANTHER" id="PTHR14859:SF15">
    <property type="entry name" value="ENDONUCLEASE_EXONUCLEASE_PHOSPHATASE DOMAIN-CONTAINING PROTEIN"/>
    <property type="match status" value="1"/>
</dbReference>
<accession>A0A380MYD9</accession>
<evidence type="ECO:0000259" key="1">
    <source>
        <dbReference type="Pfam" id="PF03372"/>
    </source>
</evidence>
<evidence type="ECO:0000313" key="2">
    <source>
        <dbReference type="EMBL" id="SUO97308.1"/>
    </source>
</evidence>
<dbReference type="InterPro" id="IPR051916">
    <property type="entry name" value="GPI-anchor_lipid_remodeler"/>
</dbReference>
<feature type="domain" description="Endonuclease/exonuclease/phosphatase" evidence="1">
    <location>
        <begin position="4"/>
        <end position="231"/>
    </location>
</feature>
<name>A0A380MYD9_9GAMM</name>
<dbReference type="RefSeq" id="WP_072577239.1">
    <property type="nucleotide sequence ID" value="NZ_LWHB01000149.1"/>
</dbReference>
<dbReference type="GO" id="GO:0003824">
    <property type="term" value="F:catalytic activity"/>
    <property type="evidence" value="ECO:0007669"/>
    <property type="project" value="InterPro"/>
</dbReference>
<evidence type="ECO:0000313" key="3">
    <source>
        <dbReference type="Proteomes" id="UP000254601"/>
    </source>
</evidence>
<dbReference type="EMBL" id="UHIC01000001">
    <property type="protein sequence ID" value="SUO97308.1"/>
    <property type="molecule type" value="Genomic_DNA"/>
</dbReference>
<organism evidence="2 3">
    <name type="scientific">Suttonella ornithocola</name>
    <dbReference type="NCBI Taxonomy" id="279832"/>
    <lineage>
        <taxon>Bacteria</taxon>
        <taxon>Pseudomonadati</taxon>
        <taxon>Pseudomonadota</taxon>
        <taxon>Gammaproteobacteria</taxon>
        <taxon>Cardiobacteriales</taxon>
        <taxon>Cardiobacteriaceae</taxon>
        <taxon>Suttonella</taxon>
    </lineage>
</organism>
<dbReference type="Proteomes" id="UP000254601">
    <property type="component" value="Unassembled WGS sequence"/>
</dbReference>
<dbReference type="InterPro" id="IPR005135">
    <property type="entry name" value="Endo/exonuclease/phosphatase"/>
</dbReference>
<dbReference type="InterPro" id="IPR036691">
    <property type="entry name" value="Endo/exonu/phosph_ase_sf"/>
</dbReference>
<sequence length="240" mass="27377">MKILSYNIQAAINSSGYISYSYQWPRQLFPTPAKKKTLKEIAQFLENYDVICLQEIDLGGFRNGFQSQRDQLLSMTPFRYDLFQINRRLSKLSLHGNLILSRYPIKEILNASLPSRIPGRGVLAGAIDISAEHPLIITNAHLSLGKYDQYLQLRYIRQKLKTYHNVLICGDLNTTPEDKPLQILTDHGYKRLGNNSPTFPSWKPQKTLDHALLKGNLSADAQVLSIHYSDHLPLEISIDL</sequence>
<gene>
    <name evidence="2" type="ORF">NCTC13337_02364</name>
</gene>
<dbReference type="GO" id="GO:0016020">
    <property type="term" value="C:membrane"/>
    <property type="evidence" value="ECO:0007669"/>
    <property type="project" value="GOC"/>
</dbReference>
<reference evidence="2 3" key="1">
    <citation type="submission" date="2018-06" db="EMBL/GenBank/DDBJ databases">
        <authorList>
            <consortium name="Pathogen Informatics"/>
            <person name="Doyle S."/>
        </authorList>
    </citation>
    <scope>NUCLEOTIDE SEQUENCE [LARGE SCALE GENOMIC DNA]</scope>
    <source>
        <strain evidence="2 3">NCTC13337</strain>
    </source>
</reference>
<dbReference type="PANTHER" id="PTHR14859">
    <property type="entry name" value="CALCOFLUOR WHITE HYPERSENSITIVE PROTEIN PRECURSOR"/>
    <property type="match status" value="1"/>
</dbReference>
<protein>
    <submittedName>
        <fullName evidence="2">Uncharacterized protein conserved in bacteria</fullName>
    </submittedName>
</protein>
<proteinExistence type="predicted"/>
<dbReference type="SUPFAM" id="SSF56219">
    <property type="entry name" value="DNase I-like"/>
    <property type="match status" value="1"/>
</dbReference>
<dbReference type="AlphaFoldDB" id="A0A380MYD9"/>
<dbReference type="Gene3D" id="3.60.10.10">
    <property type="entry name" value="Endonuclease/exonuclease/phosphatase"/>
    <property type="match status" value="1"/>
</dbReference>
<dbReference type="Pfam" id="PF03372">
    <property type="entry name" value="Exo_endo_phos"/>
    <property type="match status" value="1"/>
</dbReference>